<sequence length="58" mass="6453">MTRHDEEEQRTEISQPQAVPEEHGQPEPTDHQDQQRPNPSTGTGTHGRPSDDSDPGHS</sequence>
<feature type="compositionally biased region" description="Basic and acidic residues" evidence="1">
    <location>
        <begin position="1"/>
        <end position="11"/>
    </location>
</feature>
<accession>A0ABV6B8K9</accession>
<feature type="region of interest" description="Disordered" evidence="1">
    <location>
        <begin position="1"/>
        <end position="58"/>
    </location>
</feature>
<gene>
    <name evidence="2" type="ORF">ACFFLM_25535</name>
</gene>
<comment type="caution">
    <text evidence="2">The sequence shown here is derived from an EMBL/GenBank/DDBJ whole genome shotgun (WGS) entry which is preliminary data.</text>
</comment>
<dbReference type="EMBL" id="JBHLYR010000084">
    <property type="protein sequence ID" value="MFB9995315.1"/>
    <property type="molecule type" value="Genomic_DNA"/>
</dbReference>
<evidence type="ECO:0000313" key="2">
    <source>
        <dbReference type="EMBL" id="MFB9995315.1"/>
    </source>
</evidence>
<name>A0ABV6B8K9_9DEIO</name>
<feature type="compositionally biased region" description="Basic and acidic residues" evidence="1">
    <location>
        <begin position="20"/>
        <end position="34"/>
    </location>
</feature>
<dbReference type="RefSeq" id="WP_380017121.1">
    <property type="nucleotide sequence ID" value="NZ_JBHLYR010000084.1"/>
</dbReference>
<evidence type="ECO:0000256" key="1">
    <source>
        <dbReference type="SAM" id="MobiDB-lite"/>
    </source>
</evidence>
<dbReference type="Proteomes" id="UP001589733">
    <property type="component" value="Unassembled WGS sequence"/>
</dbReference>
<feature type="compositionally biased region" description="Basic and acidic residues" evidence="1">
    <location>
        <begin position="48"/>
        <end position="58"/>
    </location>
</feature>
<keyword evidence="3" id="KW-1185">Reference proteome</keyword>
<organism evidence="2 3">
    <name type="scientific">Deinococcus oregonensis</name>
    <dbReference type="NCBI Taxonomy" id="1805970"/>
    <lineage>
        <taxon>Bacteria</taxon>
        <taxon>Thermotogati</taxon>
        <taxon>Deinococcota</taxon>
        <taxon>Deinococci</taxon>
        <taxon>Deinococcales</taxon>
        <taxon>Deinococcaceae</taxon>
        <taxon>Deinococcus</taxon>
    </lineage>
</organism>
<evidence type="ECO:0000313" key="3">
    <source>
        <dbReference type="Proteomes" id="UP001589733"/>
    </source>
</evidence>
<protein>
    <submittedName>
        <fullName evidence="2">Uncharacterized protein</fullName>
    </submittedName>
</protein>
<proteinExistence type="predicted"/>
<reference evidence="2 3" key="1">
    <citation type="submission" date="2024-09" db="EMBL/GenBank/DDBJ databases">
        <authorList>
            <person name="Sun Q."/>
            <person name="Mori K."/>
        </authorList>
    </citation>
    <scope>NUCLEOTIDE SEQUENCE [LARGE SCALE GENOMIC DNA]</scope>
    <source>
        <strain evidence="2 3">JCM 13503</strain>
    </source>
</reference>